<evidence type="ECO:0000313" key="2">
    <source>
        <dbReference type="Proteomes" id="UP000072578"/>
    </source>
</evidence>
<dbReference type="EMBL" id="LQZF01000047">
    <property type="protein sequence ID" value="KXU14549.1"/>
    <property type="molecule type" value="Genomic_DNA"/>
</dbReference>
<dbReference type="Proteomes" id="UP000072578">
    <property type="component" value="Unassembled WGS sequence"/>
</dbReference>
<gene>
    <name evidence="1" type="ORF">SINDD18_00405</name>
</gene>
<proteinExistence type="predicted"/>
<dbReference type="AlphaFoldDB" id="A0A139RIF4"/>
<evidence type="ECO:0000313" key="1">
    <source>
        <dbReference type="EMBL" id="KXU14549.1"/>
    </source>
</evidence>
<name>A0A139RIF4_9STRE</name>
<reference evidence="1 2" key="1">
    <citation type="submission" date="2016-01" db="EMBL/GenBank/DDBJ databases">
        <title>Highly variable Streptococcus oralis are common among viridans streptococci isolated from primates.</title>
        <authorList>
            <person name="Denapaite D."/>
            <person name="Rieger M."/>
            <person name="Koendgen S."/>
            <person name="Brueckner R."/>
            <person name="Ochigava I."/>
            <person name="Kappeler P."/>
            <person name="Maetz-Rensing K."/>
            <person name="Leendertz F."/>
            <person name="Hakenbeck R."/>
        </authorList>
    </citation>
    <scope>NUCLEOTIDE SEQUENCE [LARGE SCALE GENOMIC DNA]</scope>
    <source>
        <strain evidence="1 2">DD18</strain>
    </source>
</reference>
<accession>A0A139RIF4</accession>
<comment type="caution">
    <text evidence="1">The sequence shown here is derived from an EMBL/GenBank/DDBJ whole genome shotgun (WGS) entry which is preliminary data.</text>
</comment>
<protein>
    <submittedName>
        <fullName evidence="1">Uncharacterized protein</fullName>
    </submittedName>
</protein>
<organism evidence="1 2">
    <name type="scientific">Streptococcus infantis</name>
    <dbReference type="NCBI Taxonomy" id="68892"/>
    <lineage>
        <taxon>Bacteria</taxon>
        <taxon>Bacillati</taxon>
        <taxon>Bacillota</taxon>
        <taxon>Bacilli</taxon>
        <taxon>Lactobacillales</taxon>
        <taxon>Streptococcaceae</taxon>
        <taxon>Streptococcus</taxon>
    </lineage>
</organism>
<sequence>MYSTLSELPEPARYTLFGPTKPPFVAAVVPSSMYDTKPE</sequence>